<name>A0A2S9QA90_9HYPH</name>
<organism evidence="3 4">
    <name type="scientific">Labrys okinawensis</name>
    <dbReference type="NCBI Taxonomy" id="346911"/>
    <lineage>
        <taxon>Bacteria</taxon>
        <taxon>Pseudomonadati</taxon>
        <taxon>Pseudomonadota</taxon>
        <taxon>Alphaproteobacteria</taxon>
        <taxon>Hyphomicrobiales</taxon>
        <taxon>Xanthobacteraceae</taxon>
        <taxon>Labrys</taxon>
    </lineage>
</organism>
<dbReference type="AlphaFoldDB" id="A0A2S9QA90"/>
<sequence length="538" mass="58161">MIPRTQFWGDTSFPAAIGECFMGTSTGKAAVHRPLDLDPKRAGRLDRAHYGIIDIGSNSVRLVVYDQLGRAPLPRFNEKSLCRLGEGLAQTGLIAVEGFRRTVEAVRRFRAVADAMGVARLDATATEAVRRAENGKDLVEAIRAEAGVDVRILSGAEEARFAALGVISGFHRPVGIVGDMGGGSLELAAAEDDRVGEDWVSFPLGALPVEALMQGPDNAKRRIDALLKDKTPASFLKQPIFFAVGGGWRTLAKAHMALNAAPVPVVHGYRIPASEARAFAKTLLRLPPARMAELPGISRRRARTMPAAALVLDRVLKYLAPGEVVFSALGLREGWLYSQLDAEERYLDPLVEGAQLIGLPGSRVSDFPPALVAWTEGLFAEESPAEKRLRVTLCALSDLGWRDHPDIRAEESHRRVLQFPFIGLDHAERAFLAIALHARHAGRFDAPYLAGALKLLSPAERRRAEILGRALLVAYRLSGGTPAVLANSRLSIGSNRLRLEVSRSARVPDSEAVSERLSLLASAAGVKFSEITELAEEG</sequence>
<dbReference type="Proteomes" id="UP000237682">
    <property type="component" value="Unassembled WGS sequence"/>
</dbReference>
<proteinExistence type="predicted"/>
<dbReference type="InterPro" id="IPR003695">
    <property type="entry name" value="Ppx_GppA_N"/>
</dbReference>
<keyword evidence="4" id="KW-1185">Reference proteome</keyword>
<dbReference type="Gene3D" id="1.10.3210.10">
    <property type="entry name" value="Hypothetical protein af1432"/>
    <property type="match status" value="1"/>
</dbReference>
<dbReference type="Gene3D" id="3.30.420.150">
    <property type="entry name" value="Exopolyphosphatase. Domain 2"/>
    <property type="match status" value="1"/>
</dbReference>
<dbReference type="InterPro" id="IPR043129">
    <property type="entry name" value="ATPase_NBD"/>
</dbReference>
<protein>
    <submittedName>
        <fullName evidence="3">Ppx/GppA family phosphatase</fullName>
    </submittedName>
</protein>
<evidence type="ECO:0000259" key="1">
    <source>
        <dbReference type="Pfam" id="PF02541"/>
    </source>
</evidence>
<dbReference type="EMBL" id="PUEJ01000006">
    <property type="protein sequence ID" value="PRH86254.1"/>
    <property type="molecule type" value="Genomic_DNA"/>
</dbReference>
<dbReference type="SUPFAM" id="SSF109604">
    <property type="entry name" value="HD-domain/PDEase-like"/>
    <property type="match status" value="1"/>
</dbReference>
<evidence type="ECO:0000313" key="4">
    <source>
        <dbReference type="Proteomes" id="UP000237682"/>
    </source>
</evidence>
<dbReference type="OrthoDB" id="3698573at2"/>
<dbReference type="InterPro" id="IPR048951">
    <property type="entry name" value="Ppx_C"/>
</dbReference>
<dbReference type="Pfam" id="PF21697">
    <property type="entry name" value="Ppx_C"/>
    <property type="match status" value="1"/>
</dbReference>
<dbReference type="Gene3D" id="3.30.420.40">
    <property type="match status" value="1"/>
</dbReference>
<accession>A0A2S9QA90</accession>
<dbReference type="PANTHER" id="PTHR30005:SF0">
    <property type="entry name" value="RETROGRADE REGULATION PROTEIN 2"/>
    <property type="match status" value="1"/>
</dbReference>
<comment type="caution">
    <text evidence="3">The sequence shown here is derived from an EMBL/GenBank/DDBJ whole genome shotgun (WGS) entry which is preliminary data.</text>
</comment>
<dbReference type="InterPro" id="IPR050273">
    <property type="entry name" value="GppA/Ppx_hydrolase"/>
</dbReference>
<evidence type="ECO:0000259" key="2">
    <source>
        <dbReference type="Pfam" id="PF21697"/>
    </source>
</evidence>
<dbReference type="CDD" id="cd24052">
    <property type="entry name" value="ASKHA_NBD_HpPPX-GppA-like"/>
    <property type="match status" value="1"/>
</dbReference>
<dbReference type="PANTHER" id="PTHR30005">
    <property type="entry name" value="EXOPOLYPHOSPHATASE"/>
    <property type="match status" value="1"/>
</dbReference>
<feature type="domain" description="Exopolyphosphatase C-terminal" evidence="2">
    <location>
        <begin position="367"/>
        <end position="529"/>
    </location>
</feature>
<dbReference type="SUPFAM" id="SSF53067">
    <property type="entry name" value="Actin-like ATPase domain"/>
    <property type="match status" value="2"/>
</dbReference>
<gene>
    <name evidence="3" type="ORF">C5L14_18630</name>
</gene>
<feature type="domain" description="Ppx/GppA phosphatase N-terminal" evidence="1">
    <location>
        <begin position="76"/>
        <end position="342"/>
    </location>
</feature>
<dbReference type="Pfam" id="PF02541">
    <property type="entry name" value="Ppx-GppA"/>
    <property type="match status" value="1"/>
</dbReference>
<evidence type="ECO:0000313" key="3">
    <source>
        <dbReference type="EMBL" id="PRH86254.1"/>
    </source>
</evidence>
<dbReference type="GO" id="GO:0016462">
    <property type="term" value="F:pyrophosphatase activity"/>
    <property type="evidence" value="ECO:0007669"/>
    <property type="project" value="TreeGrafter"/>
</dbReference>
<reference evidence="3 4" key="1">
    <citation type="submission" date="2018-02" db="EMBL/GenBank/DDBJ databases">
        <title>Whole genome sequencing of endophytic bacterium.</title>
        <authorList>
            <person name="Eedara R."/>
            <person name="Podile A.R."/>
        </authorList>
    </citation>
    <scope>NUCLEOTIDE SEQUENCE [LARGE SCALE GENOMIC DNA]</scope>
    <source>
        <strain evidence="3 4">RP1T</strain>
    </source>
</reference>